<dbReference type="Pfam" id="PF21394">
    <property type="entry name" value="Beta-ketacyl_N"/>
    <property type="match status" value="1"/>
</dbReference>
<dbReference type="InterPro" id="IPR014031">
    <property type="entry name" value="Ketoacyl_synth_C"/>
</dbReference>
<dbReference type="Pfam" id="PF22621">
    <property type="entry name" value="CurL-like_PKS_C"/>
    <property type="match status" value="1"/>
</dbReference>
<dbReference type="CDD" id="cd00833">
    <property type="entry name" value="PKS"/>
    <property type="match status" value="1"/>
</dbReference>
<dbReference type="InterPro" id="IPR049551">
    <property type="entry name" value="PKS_DH_C"/>
</dbReference>
<reference evidence="9 10" key="1">
    <citation type="submission" date="2020-03" db="EMBL/GenBank/DDBJ databases">
        <title>Whole genome shotgun sequence of Phytohabitans flavus NBRC 107702.</title>
        <authorList>
            <person name="Komaki H."/>
            <person name="Tamura T."/>
        </authorList>
    </citation>
    <scope>NUCLEOTIDE SEQUENCE [LARGE SCALE GENOMIC DNA]</scope>
    <source>
        <strain evidence="9 10">NBRC 107702</strain>
    </source>
</reference>
<dbReference type="Pfam" id="PF02801">
    <property type="entry name" value="Ketoacyl-synt_C"/>
    <property type="match status" value="1"/>
</dbReference>
<keyword evidence="2" id="KW-0597">Phosphoprotein</keyword>
<name>A0A6F8XN01_9ACTN</name>
<dbReference type="Gene3D" id="3.30.70.3290">
    <property type="match status" value="1"/>
</dbReference>
<dbReference type="PROSITE" id="PS52004">
    <property type="entry name" value="KS3_2"/>
    <property type="match status" value="1"/>
</dbReference>
<feature type="domain" description="Ketosynthase family 3 (KS3)" evidence="7">
    <location>
        <begin position="7"/>
        <end position="434"/>
    </location>
</feature>
<dbReference type="SMART" id="SM00823">
    <property type="entry name" value="PKS_PP"/>
    <property type="match status" value="1"/>
</dbReference>
<dbReference type="InterPro" id="IPR036736">
    <property type="entry name" value="ACP-like_sf"/>
</dbReference>
<evidence type="ECO:0000256" key="1">
    <source>
        <dbReference type="ARBA" id="ARBA00022450"/>
    </source>
</evidence>
<feature type="domain" description="Carrier" evidence="6">
    <location>
        <begin position="1732"/>
        <end position="1806"/>
    </location>
</feature>
<dbReference type="GO" id="GO:0006633">
    <property type="term" value="P:fatty acid biosynthetic process"/>
    <property type="evidence" value="ECO:0007669"/>
    <property type="project" value="InterPro"/>
</dbReference>
<dbReference type="Gene3D" id="3.10.129.110">
    <property type="entry name" value="Polyketide synthase dehydratase"/>
    <property type="match status" value="1"/>
</dbReference>
<keyword evidence="3" id="KW-0808">Transferase</keyword>
<dbReference type="InterPro" id="IPR020806">
    <property type="entry name" value="PKS_PP-bd"/>
</dbReference>
<dbReference type="InterPro" id="IPR050091">
    <property type="entry name" value="PKS_NRPS_Biosynth_Enz"/>
</dbReference>
<dbReference type="InterPro" id="IPR016036">
    <property type="entry name" value="Malonyl_transacylase_ACP-bd"/>
</dbReference>
<dbReference type="SMART" id="SM00825">
    <property type="entry name" value="PKS_KS"/>
    <property type="match status" value="1"/>
</dbReference>
<dbReference type="RefSeq" id="WP_173034749.1">
    <property type="nucleotide sequence ID" value="NZ_AP022870.1"/>
</dbReference>
<dbReference type="InterPro" id="IPR014043">
    <property type="entry name" value="Acyl_transferase_dom"/>
</dbReference>
<dbReference type="InterPro" id="IPR001227">
    <property type="entry name" value="Ac_transferase_dom_sf"/>
</dbReference>
<dbReference type="SUPFAM" id="SSF52151">
    <property type="entry name" value="FabD/lysophospholipase-like"/>
    <property type="match status" value="1"/>
</dbReference>
<dbReference type="SUPFAM" id="SSF51735">
    <property type="entry name" value="NAD(P)-binding Rossmann-fold domains"/>
    <property type="match status" value="2"/>
</dbReference>
<dbReference type="InterPro" id="IPR057326">
    <property type="entry name" value="KR_dom"/>
</dbReference>
<dbReference type="Gene3D" id="3.40.50.720">
    <property type="entry name" value="NAD(P)-binding Rossmann-like Domain"/>
    <property type="match status" value="1"/>
</dbReference>
<dbReference type="InterPro" id="IPR036291">
    <property type="entry name" value="NAD(P)-bd_dom_sf"/>
</dbReference>
<dbReference type="PANTHER" id="PTHR43775">
    <property type="entry name" value="FATTY ACID SYNTHASE"/>
    <property type="match status" value="1"/>
</dbReference>
<dbReference type="KEGG" id="pfla:Pflav_015410"/>
<dbReference type="InterPro" id="IPR020841">
    <property type="entry name" value="PKS_Beta-ketoAc_synthase_dom"/>
</dbReference>
<dbReference type="InterPro" id="IPR049900">
    <property type="entry name" value="PKS_mFAS_DH"/>
</dbReference>
<dbReference type="SUPFAM" id="SSF55048">
    <property type="entry name" value="Probable ACP-binding domain of malonyl-CoA ACP transacylase"/>
    <property type="match status" value="1"/>
</dbReference>
<evidence type="ECO:0000256" key="3">
    <source>
        <dbReference type="ARBA" id="ARBA00022679"/>
    </source>
</evidence>
<dbReference type="SUPFAM" id="SSF53901">
    <property type="entry name" value="Thiolase-like"/>
    <property type="match status" value="1"/>
</dbReference>
<organism evidence="9 10">
    <name type="scientific">Phytohabitans flavus</name>
    <dbReference type="NCBI Taxonomy" id="1076124"/>
    <lineage>
        <taxon>Bacteria</taxon>
        <taxon>Bacillati</taxon>
        <taxon>Actinomycetota</taxon>
        <taxon>Actinomycetes</taxon>
        <taxon>Micromonosporales</taxon>
        <taxon>Micromonosporaceae</taxon>
    </lineage>
</organism>
<feature type="region of interest" description="C-terminal hotdog fold" evidence="5">
    <location>
        <begin position="1502"/>
        <end position="1634"/>
    </location>
</feature>
<dbReference type="Pfam" id="PF00698">
    <property type="entry name" value="Acyl_transf_1"/>
    <property type="match status" value="1"/>
</dbReference>
<gene>
    <name evidence="9" type="ORF">Pflav_015410</name>
</gene>
<feature type="region of interest" description="N-terminal hotdog fold" evidence="5">
    <location>
        <begin position="1367"/>
        <end position="1491"/>
    </location>
</feature>
<dbReference type="GO" id="GO:0004312">
    <property type="term" value="F:fatty acid synthase activity"/>
    <property type="evidence" value="ECO:0007669"/>
    <property type="project" value="TreeGrafter"/>
</dbReference>
<dbReference type="InterPro" id="IPR013968">
    <property type="entry name" value="PKS_KR"/>
</dbReference>
<dbReference type="PROSITE" id="PS52019">
    <property type="entry name" value="PKS_MFAS_DH"/>
    <property type="match status" value="1"/>
</dbReference>
<dbReference type="Gene3D" id="3.40.47.10">
    <property type="match status" value="1"/>
</dbReference>
<dbReference type="InterPro" id="IPR009081">
    <property type="entry name" value="PP-bd_ACP"/>
</dbReference>
<dbReference type="PANTHER" id="PTHR43775:SF51">
    <property type="entry name" value="INACTIVE PHENOLPHTHIOCEROL SYNTHESIS POLYKETIDE SYNTHASE TYPE I PKS1-RELATED"/>
    <property type="match status" value="1"/>
</dbReference>
<dbReference type="GO" id="GO:0004315">
    <property type="term" value="F:3-oxoacyl-[acyl-carrier-protein] synthase activity"/>
    <property type="evidence" value="ECO:0007669"/>
    <property type="project" value="InterPro"/>
</dbReference>
<keyword evidence="1" id="KW-0596">Phosphopantetheine</keyword>
<dbReference type="InterPro" id="IPR049552">
    <property type="entry name" value="PKS_DH_N"/>
</dbReference>
<dbReference type="InterPro" id="IPR018201">
    <property type="entry name" value="Ketoacyl_synth_AS"/>
</dbReference>
<dbReference type="InterPro" id="IPR016039">
    <property type="entry name" value="Thiolase-like"/>
</dbReference>
<keyword evidence="4" id="KW-0012">Acyltransferase</keyword>
<dbReference type="EMBL" id="AP022870">
    <property type="protein sequence ID" value="BCB75131.1"/>
    <property type="molecule type" value="Genomic_DNA"/>
</dbReference>
<reference evidence="9 10" key="2">
    <citation type="submission" date="2020-03" db="EMBL/GenBank/DDBJ databases">
        <authorList>
            <person name="Ichikawa N."/>
            <person name="Kimura A."/>
            <person name="Kitahashi Y."/>
            <person name="Uohara A."/>
        </authorList>
    </citation>
    <scope>NUCLEOTIDE SEQUENCE [LARGE SCALE GENOMIC DNA]</scope>
    <source>
        <strain evidence="9 10">NBRC 107702</strain>
    </source>
</reference>
<evidence type="ECO:0000259" key="6">
    <source>
        <dbReference type="PROSITE" id="PS50075"/>
    </source>
</evidence>
<dbReference type="SMART" id="SM00826">
    <property type="entry name" value="PKS_DH"/>
    <property type="match status" value="1"/>
</dbReference>
<comment type="caution">
    <text evidence="5">Lacks conserved residue(s) required for the propagation of feature annotation.</text>
</comment>
<dbReference type="CDD" id="cd08953">
    <property type="entry name" value="KR_2_SDR_x"/>
    <property type="match status" value="1"/>
</dbReference>
<dbReference type="Pfam" id="PF00550">
    <property type="entry name" value="PP-binding"/>
    <property type="match status" value="1"/>
</dbReference>
<evidence type="ECO:0000256" key="4">
    <source>
        <dbReference type="ARBA" id="ARBA00023315"/>
    </source>
</evidence>
<dbReference type="SMART" id="SM00827">
    <property type="entry name" value="PKS_AT"/>
    <property type="match status" value="1"/>
</dbReference>
<feature type="domain" description="PKS/mFAS DH" evidence="8">
    <location>
        <begin position="1367"/>
        <end position="1634"/>
    </location>
</feature>
<dbReference type="InterPro" id="IPR042104">
    <property type="entry name" value="PKS_dehydratase_sf"/>
</dbReference>
<dbReference type="InterPro" id="IPR016035">
    <property type="entry name" value="Acyl_Trfase/lysoPLipase"/>
</dbReference>
<dbReference type="PROSITE" id="PS50075">
    <property type="entry name" value="CARRIER"/>
    <property type="match status" value="1"/>
</dbReference>
<dbReference type="PROSITE" id="PS00606">
    <property type="entry name" value="KS3_1"/>
    <property type="match status" value="1"/>
</dbReference>
<evidence type="ECO:0000259" key="7">
    <source>
        <dbReference type="PROSITE" id="PS52004"/>
    </source>
</evidence>
<protein>
    <submittedName>
        <fullName evidence="9">Uncharacterized protein</fullName>
    </submittedName>
</protein>
<dbReference type="InterPro" id="IPR049490">
    <property type="entry name" value="C883_1060-like_KR_N"/>
</dbReference>
<dbReference type="InterPro" id="IPR014030">
    <property type="entry name" value="Ketoacyl_synth_N"/>
</dbReference>
<dbReference type="SUPFAM" id="SSF47336">
    <property type="entry name" value="ACP-like"/>
    <property type="match status" value="1"/>
</dbReference>
<dbReference type="GO" id="GO:0031177">
    <property type="term" value="F:phosphopantetheine binding"/>
    <property type="evidence" value="ECO:0007669"/>
    <property type="project" value="InterPro"/>
</dbReference>
<dbReference type="Gene3D" id="3.40.366.10">
    <property type="entry name" value="Malonyl-Coenzyme A Acyl Carrier Protein, domain 2"/>
    <property type="match status" value="1"/>
</dbReference>
<keyword evidence="10" id="KW-1185">Reference proteome</keyword>
<accession>A0A6F8XN01</accession>
<evidence type="ECO:0000256" key="2">
    <source>
        <dbReference type="ARBA" id="ARBA00022553"/>
    </source>
</evidence>
<dbReference type="Pfam" id="PF08659">
    <property type="entry name" value="KR"/>
    <property type="match status" value="1"/>
</dbReference>
<dbReference type="Pfam" id="PF21089">
    <property type="entry name" value="PKS_DH_N"/>
    <property type="match status" value="1"/>
</dbReference>
<proteinExistence type="predicted"/>
<dbReference type="Pfam" id="PF14765">
    <property type="entry name" value="PS-DH"/>
    <property type="match status" value="1"/>
</dbReference>
<dbReference type="Pfam" id="PF00109">
    <property type="entry name" value="ketoacyl-synt"/>
    <property type="match status" value="1"/>
</dbReference>
<evidence type="ECO:0000313" key="9">
    <source>
        <dbReference type="EMBL" id="BCB75131.1"/>
    </source>
</evidence>
<dbReference type="Proteomes" id="UP000502508">
    <property type="component" value="Chromosome"/>
</dbReference>
<dbReference type="Gene3D" id="1.10.1200.10">
    <property type="entry name" value="ACP-like"/>
    <property type="match status" value="1"/>
</dbReference>
<dbReference type="InterPro" id="IPR020807">
    <property type="entry name" value="PKS_DH"/>
</dbReference>
<dbReference type="SMART" id="SM00822">
    <property type="entry name" value="PKS_KR"/>
    <property type="match status" value="1"/>
</dbReference>
<sequence>MTDDPDVEPIAIIGLACRLPGARDAGQFWQNLVNGVESIKTTTLAEQAAFGVPESMLSDPAFVPAAAYLDDYEYFDAAYFGMSPREAELRDPQHRLLLELAHTTLEDAGYDATRYRGDIGVYVGCGDASYEWRNVRRNRRIFNGAGELAVAVNTHPAFLSTFLSYQLDLRGPSLSVGTACSTALVTLHLACEALRAGECDMALTGAASVDLPLGWGYVYAEGGVHSSDGHIRTFDAAAEGTIWGNGGGMVLLKPLSAALRDGDHVRAVVLGNAINNDGADRAGYTSPSQQGQTAVIAQALGVAGVDPTTITYVEAHGTGTELGDPIELAALGAAYRRDPAPDGEAWCAIGSVKPNIGHLGPAAGIASVIKVVLAIENGLLPPTLHFEKLNPRIDPGPFWVNAALSPWKANGSPRRAGVSSFGMGGTNGHIVMAEPPAADPVLRPAEPPAHPAHLIVLSARTETGLAESARRLAAHLTEDTGRGPWEAVRETDLRDVSYTLRVGRRQHTHRLAVVAGDPAAAATALGNATRRGAGTAPATPPRVALMFSGQGAQYAGMGAQLYATEPVFRAAVDECADLLLPETGVDLRTVLLDGGAEAERELGRTELAQPALFTVCYALARLWRSWGLGAAAMVGHSIGEYVAATVAGVFELADALRVVAARGRLMQGMPPGKMLAVRLDEDELRPRLPADVSVAAVNGPGATVVAGPAEAIEKLAAELAADEIGARALRTSHAFHSVMMEPVLAAFRAVVAQVPLTPPAQPFLSNVTGTWITAAEATDPSYWARHLREPVRFADCLDTLIEGGAWQLVECGPGRQLAGLAKLHKGGDFTALASLPHRGEKKSEVETLYGTAGQLWVAGVSLDLAAVGPAGRRVPLPTYPWERSYHWVKPDTDDHVDDVAHDERRRPLDQWFAVPAWRQLPPAAPARPLGRCLLFADLNRPEGPLPDGTEVVLVRSGAAYSRDGDGGYTIRPAVRADYDALLADLAGGGVPRRIVHAWPLSDTHGARGWQAQDRGFFSLLNLTQALAGAGLDGGVELVTLTAGTQDVTGSDLVCPQHATVAGIAGVVPLELPWLAVRHIDLDPAAAWPHATPADAARLAAELSAEPVEGVVAIRAGRRWQREFQPVPAGTVRADPATGGLREGGTYLITGGLGGIGSTVAEDLATRLRARLVLVSRTALPPREEWDAALATPGTPHRVSRAIAAIRRMEAAGGQVLVAAADVSDEADLRAVRERALDRFGRLDGIVHTAGVPGGGMAEVKDREVAEEVLRPKVAGTLALHAVFGDLPLDFVLLCSSAYALAGGFGQVDYCAANQFLDAYAASDHGWRAPVVSVNWGGWSEVGVAAEVAAPAAFRALQRGDRRTPIDSDLLTARHGGDGDEPDWCGGTVATTHWLLDEHRVGGVPVLPGTSHLEVARQAFQAVSTPPAPGQAVELRDVVLREPLTVPQGGVAEVRVEFAPTADGLAFTVRSQVGEARRTHAEGSAHWVDAAGTSLVDLAAVKARCSLVAEAVDEHRAGPHWGNLRTVHGGQNEELALLEAGTATAADLHRWVLHPALLDEATGLGGDGSYWPAGFARVTVRGPLPARFWTHLRHRDPEGDADVRVSDLSLLDESGLEIVTISRFTSRRVNAERFAAELRAGTPAAAVAAPAAAKQETQAGGDPSVRMRPAEGAECFRLLAGADLGPQVVASVLPIHRLITDTRRLTQETIEEDLVVGAAGAAAAGNGAGSLDAPRTELEAGVARIWAEVLGRPIGVTEDLFDAGGNSLNAVQFIAMARKELGVRLPMRSIFEMPTVAALAGHVETLRAEQKADAIPVLARTDRTTTTGRTA</sequence>
<evidence type="ECO:0000256" key="5">
    <source>
        <dbReference type="PROSITE-ProRule" id="PRU01363"/>
    </source>
</evidence>
<evidence type="ECO:0000259" key="8">
    <source>
        <dbReference type="PROSITE" id="PS52019"/>
    </source>
</evidence>
<evidence type="ECO:0000313" key="10">
    <source>
        <dbReference type="Proteomes" id="UP000502508"/>
    </source>
</evidence>